<evidence type="ECO:0000313" key="7">
    <source>
        <dbReference type="Proteomes" id="UP000054047"/>
    </source>
</evidence>
<evidence type="ECO:0000256" key="4">
    <source>
        <dbReference type="SAM" id="MobiDB-lite"/>
    </source>
</evidence>
<keyword evidence="2" id="KW-0722">Serine protease inhibitor</keyword>
<dbReference type="Proteomes" id="UP000054047">
    <property type="component" value="Unassembled WGS sequence"/>
</dbReference>
<organism evidence="6 7">
    <name type="scientific">Ancylostoma duodenale</name>
    <dbReference type="NCBI Taxonomy" id="51022"/>
    <lineage>
        <taxon>Eukaryota</taxon>
        <taxon>Metazoa</taxon>
        <taxon>Ecdysozoa</taxon>
        <taxon>Nematoda</taxon>
        <taxon>Chromadorea</taxon>
        <taxon>Rhabditida</taxon>
        <taxon>Rhabditina</taxon>
        <taxon>Rhabditomorpha</taxon>
        <taxon>Strongyloidea</taxon>
        <taxon>Ancylostomatidae</taxon>
        <taxon>Ancylostomatinae</taxon>
        <taxon>Ancylostoma</taxon>
    </lineage>
</organism>
<accession>A0A0C2CQD4</accession>
<evidence type="ECO:0000313" key="6">
    <source>
        <dbReference type="EMBL" id="KIH58963.1"/>
    </source>
</evidence>
<dbReference type="OrthoDB" id="5912264at2759"/>
<gene>
    <name evidence="6" type="ORF">ANCDUO_10821</name>
</gene>
<dbReference type="AlphaFoldDB" id="A0A0C2CQD4"/>
<dbReference type="InterPro" id="IPR002919">
    <property type="entry name" value="TIL_dom"/>
</dbReference>
<feature type="domain" description="TIL" evidence="5">
    <location>
        <begin position="103"/>
        <end position="158"/>
    </location>
</feature>
<proteinExistence type="predicted"/>
<keyword evidence="7" id="KW-1185">Reference proteome</keyword>
<dbReference type="InterPro" id="IPR036084">
    <property type="entry name" value="Ser_inhib-like_sf"/>
</dbReference>
<dbReference type="PANTHER" id="PTHR23259:SF70">
    <property type="entry name" value="ACCESSORY GLAND PROTEIN ACP62F-RELATED"/>
    <property type="match status" value="1"/>
</dbReference>
<reference evidence="6 7" key="1">
    <citation type="submission" date="2013-12" db="EMBL/GenBank/DDBJ databases">
        <title>Draft genome of the parsitic nematode Ancylostoma duodenale.</title>
        <authorList>
            <person name="Mitreva M."/>
        </authorList>
    </citation>
    <scope>NUCLEOTIDE SEQUENCE [LARGE SCALE GENOMIC DNA]</scope>
    <source>
        <strain evidence="6 7">Zhejiang</strain>
    </source>
</reference>
<feature type="compositionally biased region" description="Basic and acidic residues" evidence="4">
    <location>
        <begin position="46"/>
        <end position="55"/>
    </location>
</feature>
<dbReference type="Gene3D" id="2.10.25.10">
    <property type="entry name" value="Laminin"/>
    <property type="match status" value="3"/>
</dbReference>
<keyword evidence="3" id="KW-1015">Disulfide bond</keyword>
<evidence type="ECO:0000256" key="2">
    <source>
        <dbReference type="ARBA" id="ARBA00022900"/>
    </source>
</evidence>
<dbReference type="PANTHER" id="PTHR23259">
    <property type="entry name" value="RIDDLE"/>
    <property type="match status" value="1"/>
</dbReference>
<dbReference type="GO" id="GO:0004867">
    <property type="term" value="F:serine-type endopeptidase inhibitor activity"/>
    <property type="evidence" value="ECO:0007669"/>
    <property type="project" value="UniProtKB-KW"/>
</dbReference>
<dbReference type="Pfam" id="PF01826">
    <property type="entry name" value="TIL"/>
    <property type="match status" value="1"/>
</dbReference>
<protein>
    <recommendedName>
        <fullName evidence="5">TIL domain-containing protein</fullName>
    </recommendedName>
</protein>
<feature type="region of interest" description="Disordered" evidence="4">
    <location>
        <begin position="33"/>
        <end position="56"/>
    </location>
</feature>
<dbReference type="EMBL" id="KN732507">
    <property type="protein sequence ID" value="KIH58963.1"/>
    <property type="molecule type" value="Genomic_DNA"/>
</dbReference>
<dbReference type="InterPro" id="IPR051368">
    <property type="entry name" value="SerProtInhib-TIL_Domain"/>
</dbReference>
<evidence type="ECO:0000259" key="5">
    <source>
        <dbReference type="Pfam" id="PF01826"/>
    </source>
</evidence>
<evidence type="ECO:0000256" key="1">
    <source>
        <dbReference type="ARBA" id="ARBA00022690"/>
    </source>
</evidence>
<name>A0A0C2CQD4_9BILA</name>
<evidence type="ECO:0000256" key="3">
    <source>
        <dbReference type="ARBA" id="ARBA00023157"/>
    </source>
</evidence>
<keyword evidence="1" id="KW-0646">Protease inhibitor</keyword>
<dbReference type="CDD" id="cd19941">
    <property type="entry name" value="TIL"/>
    <property type="match status" value="1"/>
</dbReference>
<feature type="compositionally biased region" description="Low complexity" evidence="4">
    <location>
        <begin position="35"/>
        <end position="45"/>
    </location>
</feature>
<sequence length="269" mass="29686">MYLRFACECKPGYILDDIFGKCVPLEECKSTDLPTEATTQTSGKTETSRTTETSEKAGMTEMIPTEATIHISGTTETSEKTEMSATTKIPETKEPIVPEESKCQKNEVFVECSKKCSEYCHIPVLDGCEFLGPCFPLCECKEGYARNIKGECVLEEECLSVPCNGPNEIGQLRGLKNECCPTCEHRNGTSTVRFVNESSVAKELCDEPMYLSFACGCKPGYILNDVYGKCVPIEECKAAGMFPVLPQQSDRSVGDITHGKLDFLKNRIL</sequence>
<dbReference type="SUPFAM" id="SSF57567">
    <property type="entry name" value="Serine protease inhibitors"/>
    <property type="match status" value="1"/>
</dbReference>